<gene>
    <name evidence="1" type="ORF">EZL74_11625</name>
</gene>
<organism evidence="1 2">
    <name type="scientific">Flavobacterium silvisoli</name>
    <dbReference type="NCBI Taxonomy" id="2529433"/>
    <lineage>
        <taxon>Bacteria</taxon>
        <taxon>Pseudomonadati</taxon>
        <taxon>Bacteroidota</taxon>
        <taxon>Flavobacteriia</taxon>
        <taxon>Flavobacteriales</taxon>
        <taxon>Flavobacteriaceae</taxon>
        <taxon>Flavobacterium</taxon>
    </lineage>
</organism>
<dbReference type="InterPro" id="IPR029787">
    <property type="entry name" value="Nucleotide_cyclase"/>
</dbReference>
<protein>
    <submittedName>
        <fullName evidence="1">Uncharacterized protein</fullName>
    </submittedName>
</protein>
<name>A0A4Q9YUV7_9FLAO</name>
<evidence type="ECO:0000313" key="2">
    <source>
        <dbReference type="Proteomes" id="UP000293300"/>
    </source>
</evidence>
<proteinExistence type="predicted"/>
<keyword evidence="2" id="KW-1185">Reference proteome</keyword>
<evidence type="ECO:0000313" key="1">
    <source>
        <dbReference type="EMBL" id="TBX65777.1"/>
    </source>
</evidence>
<dbReference type="Proteomes" id="UP000293300">
    <property type="component" value="Unassembled WGS sequence"/>
</dbReference>
<comment type="caution">
    <text evidence="1">The sequence shown here is derived from an EMBL/GenBank/DDBJ whole genome shotgun (WGS) entry which is preliminary data.</text>
</comment>
<accession>A0A4Q9YUV7</accession>
<dbReference type="SUPFAM" id="SSF55073">
    <property type="entry name" value="Nucleotide cyclase"/>
    <property type="match status" value="1"/>
</dbReference>
<dbReference type="OrthoDB" id="1522078at2"/>
<dbReference type="AlphaFoldDB" id="A0A4Q9YUV7"/>
<dbReference type="EMBL" id="SJPE01000017">
    <property type="protein sequence ID" value="TBX65777.1"/>
    <property type="molecule type" value="Genomic_DNA"/>
</dbReference>
<sequence>MALKNDITQKVKDILDSDFTTEDINYVPEIGDSKLTFGNKGLQFEATVLYIDLRDSTKILNKHNKTTIAKIHKAYLFTTVKIATSLGGEVRSFNGDSVLAFFQGTTKTTLSNAVKAAMQIRYMIAHSESGINTLLAKYSAVDFGIGLDDGKILCVKVGVGGDANTKDLIWIGNPVNKSVVISDECKASEYIGISSYVYSNLNDDVKYGTQKNYFGQDVKVDMWTAYRVLYNGSYETFYKTSWYWTVP</sequence>
<dbReference type="Gene3D" id="3.30.70.1230">
    <property type="entry name" value="Nucleotide cyclase"/>
    <property type="match status" value="1"/>
</dbReference>
<dbReference type="RefSeq" id="WP_131476792.1">
    <property type="nucleotide sequence ID" value="NZ_SJPE01000017.1"/>
</dbReference>
<reference evidence="1 2" key="1">
    <citation type="submission" date="2019-02" db="EMBL/GenBank/DDBJ databases">
        <title>Flavobacterium sp. RD-2-33 isolated from forest soil.</title>
        <authorList>
            <person name="Chaudhary D.K."/>
        </authorList>
    </citation>
    <scope>NUCLEOTIDE SEQUENCE [LARGE SCALE GENOMIC DNA]</scope>
    <source>
        <strain evidence="1 2">RD-2-33</strain>
    </source>
</reference>